<keyword evidence="4 7" id="KW-1133">Transmembrane helix</keyword>
<dbReference type="PANTHER" id="PTHR30093">
    <property type="entry name" value="GENERAL SECRETION PATHWAY PROTEIN G"/>
    <property type="match status" value="1"/>
</dbReference>
<dbReference type="PANTHER" id="PTHR30093:SF44">
    <property type="entry name" value="TYPE II SECRETION SYSTEM CORE PROTEIN G"/>
    <property type="match status" value="1"/>
</dbReference>
<dbReference type="Proteomes" id="UP000262583">
    <property type="component" value="Chromosome"/>
</dbReference>
<dbReference type="Gene3D" id="3.30.700.10">
    <property type="entry name" value="Glycoprotein, Type 4 Pilin"/>
    <property type="match status" value="1"/>
</dbReference>
<name>A0A2Z4Y8F4_SUMC1</name>
<comment type="subcellular location">
    <subcellularLocation>
        <location evidence="1">Membrane</location>
        <topology evidence="1">Single-pass membrane protein</topology>
    </subcellularLocation>
</comment>
<sequence length="216" mass="23549">MNSARVISIRSHRLAFTLIELLIVVAIISVLAGIAIVNFLEAQTRSKVSRARADIKSIVTALEAYAVDNNAYPTYHYSNVPQAALEFHIGGTVPGFGMPDPNWNGANPLTTPIAYISSMPTDPFASHKTGLPPEVREYLYVNWGYAVQAMPSDPHTPTFMYAYQHYGPYRLHSRGPDGQGPDSGIPYDPTNGSVSKGDITFGPNTGFDRFVPFPSS</sequence>
<dbReference type="InterPro" id="IPR045584">
    <property type="entry name" value="Pilin-like"/>
</dbReference>
<dbReference type="EMBL" id="CP030759">
    <property type="protein sequence ID" value="AXA37306.1"/>
    <property type="molecule type" value="Genomic_DNA"/>
</dbReference>
<evidence type="ECO:0000256" key="4">
    <source>
        <dbReference type="ARBA" id="ARBA00022989"/>
    </source>
</evidence>
<dbReference type="PRINTS" id="PR00813">
    <property type="entry name" value="BCTERIALGSPG"/>
</dbReference>
<dbReference type="InterPro" id="IPR013545">
    <property type="entry name" value="T2SS_protein-GspG_C"/>
</dbReference>
<accession>A0A2Z4Y8F4</accession>
<proteinExistence type="predicted"/>
<keyword evidence="2" id="KW-0488">Methylation</keyword>
<dbReference type="Pfam" id="PF08334">
    <property type="entry name" value="T2SSG"/>
    <property type="match status" value="1"/>
</dbReference>
<feature type="region of interest" description="Disordered" evidence="6">
    <location>
        <begin position="172"/>
        <end position="192"/>
    </location>
</feature>
<dbReference type="NCBIfam" id="TIGR02532">
    <property type="entry name" value="IV_pilin_GFxxxE"/>
    <property type="match status" value="1"/>
</dbReference>
<reference evidence="9 10" key="1">
    <citation type="submission" date="2018-05" db="EMBL/GenBank/DDBJ databases">
        <title>A metagenomic window into the 2 km-deep terrestrial subsurface aquifer revealed taxonomically and functionally diverse microbial community comprising novel uncultured bacterial lineages.</title>
        <authorList>
            <person name="Kadnikov V.V."/>
            <person name="Mardanov A.V."/>
            <person name="Beletsky A.V."/>
            <person name="Banks D."/>
            <person name="Pimenov N.V."/>
            <person name="Frank Y.A."/>
            <person name="Karnachuk O.V."/>
            <person name="Ravin N.V."/>
        </authorList>
    </citation>
    <scope>NUCLEOTIDE SEQUENCE [LARGE SCALE GENOMIC DNA]</scope>
    <source>
        <strain evidence="9">BY</strain>
    </source>
</reference>
<keyword evidence="3 7" id="KW-0812">Transmembrane</keyword>
<evidence type="ECO:0000313" key="10">
    <source>
        <dbReference type="Proteomes" id="UP000262583"/>
    </source>
</evidence>
<dbReference type="Pfam" id="PF07963">
    <property type="entry name" value="N_methyl"/>
    <property type="match status" value="1"/>
</dbReference>
<keyword evidence="5 7" id="KW-0472">Membrane</keyword>
<dbReference type="GO" id="GO:0015628">
    <property type="term" value="P:protein secretion by the type II secretion system"/>
    <property type="evidence" value="ECO:0007669"/>
    <property type="project" value="InterPro"/>
</dbReference>
<feature type="domain" description="Type II secretion system protein GspG C-terminal" evidence="8">
    <location>
        <begin position="39"/>
        <end position="75"/>
    </location>
</feature>
<evidence type="ECO:0000259" key="8">
    <source>
        <dbReference type="Pfam" id="PF08334"/>
    </source>
</evidence>
<dbReference type="InterPro" id="IPR012902">
    <property type="entry name" value="N_methyl_site"/>
</dbReference>
<feature type="transmembrane region" description="Helical" evidence="7">
    <location>
        <begin position="21"/>
        <end position="40"/>
    </location>
</feature>
<protein>
    <recommendedName>
        <fullName evidence="8">Type II secretion system protein GspG C-terminal domain-containing protein</fullName>
    </recommendedName>
</protein>
<dbReference type="SUPFAM" id="SSF54523">
    <property type="entry name" value="Pili subunits"/>
    <property type="match status" value="1"/>
</dbReference>
<dbReference type="GO" id="GO:0015627">
    <property type="term" value="C:type II protein secretion system complex"/>
    <property type="evidence" value="ECO:0007669"/>
    <property type="project" value="InterPro"/>
</dbReference>
<evidence type="ECO:0000313" key="9">
    <source>
        <dbReference type="EMBL" id="AXA37306.1"/>
    </source>
</evidence>
<dbReference type="KEGG" id="schv:BRCON_2564"/>
<evidence type="ECO:0000256" key="2">
    <source>
        <dbReference type="ARBA" id="ARBA00022481"/>
    </source>
</evidence>
<evidence type="ECO:0000256" key="7">
    <source>
        <dbReference type="SAM" id="Phobius"/>
    </source>
</evidence>
<gene>
    <name evidence="9" type="ORF">BRCON_2564</name>
</gene>
<dbReference type="InterPro" id="IPR000983">
    <property type="entry name" value="Bac_GSPG_pilin"/>
</dbReference>
<evidence type="ECO:0000256" key="3">
    <source>
        <dbReference type="ARBA" id="ARBA00022692"/>
    </source>
</evidence>
<organism evidence="9 10">
    <name type="scientific">Sumerlaea chitinivorans</name>
    <dbReference type="NCBI Taxonomy" id="2250252"/>
    <lineage>
        <taxon>Bacteria</taxon>
        <taxon>Candidatus Sumerlaeota</taxon>
        <taxon>Candidatus Sumerlaeia</taxon>
        <taxon>Candidatus Sumerlaeales</taxon>
        <taxon>Candidatus Sumerlaeaceae</taxon>
        <taxon>Candidatus Sumerlaea</taxon>
    </lineage>
</organism>
<evidence type="ECO:0000256" key="6">
    <source>
        <dbReference type="SAM" id="MobiDB-lite"/>
    </source>
</evidence>
<dbReference type="GO" id="GO:0016020">
    <property type="term" value="C:membrane"/>
    <property type="evidence" value="ECO:0007669"/>
    <property type="project" value="UniProtKB-SubCell"/>
</dbReference>
<evidence type="ECO:0000256" key="5">
    <source>
        <dbReference type="ARBA" id="ARBA00023136"/>
    </source>
</evidence>
<dbReference type="AlphaFoldDB" id="A0A2Z4Y8F4"/>
<evidence type="ECO:0000256" key="1">
    <source>
        <dbReference type="ARBA" id="ARBA00004167"/>
    </source>
</evidence>